<evidence type="ECO:0000313" key="4">
    <source>
        <dbReference type="Proteomes" id="UP000657385"/>
    </source>
</evidence>
<evidence type="ECO:0000259" key="2">
    <source>
        <dbReference type="Pfam" id="PF03771"/>
    </source>
</evidence>
<proteinExistence type="predicted"/>
<accession>A0A931BE35</accession>
<sequence>MPEAGRGFQLLAPRNLAASGPDEHVRALGLMAVAGGWTVTSSQGTLVLLSRCRRIGIGYEPKGSESGEPMVLASVRASRKGAERWHARVAGHAPAELLTALIASLQHELVRDPDALIYGVGEGEADLSLSYEPEAWEVRSPAPGDDFTFALLSSDGTVAVSAHAIPDRPGDSSGDPKWLAVAATAPDRMLWCLSLSRNTPAHFAAHLVNHILDNDPVLRPTTQDPGEAAGASRTDAVEKPGGAHA</sequence>
<evidence type="ECO:0000313" key="3">
    <source>
        <dbReference type="EMBL" id="MBF9071760.1"/>
    </source>
</evidence>
<comment type="caution">
    <text evidence="3">The sequence shown here is derived from an EMBL/GenBank/DDBJ whole genome shotgun (WGS) entry which is preliminary data.</text>
</comment>
<dbReference type="Proteomes" id="UP000657385">
    <property type="component" value="Unassembled WGS sequence"/>
</dbReference>
<feature type="domain" description="DUF317" evidence="2">
    <location>
        <begin position="161"/>
        <end position="217"/>
    </location>
</feature>
<dbReference type="RefSeq" id="WP_196196932.1">
    <property type="nucleotide sequence ID" value="NZ_JADPRT010000013.1"/>
</dbReference>
<name>A0A931BE35_9ACTN</name>
<dbReference type="InterPro" id="IPR005523">
    <property type="entry name" value="DUF317_SPDY"/>
</dbReference>
<evidence type="ECO:0000256" key="1">
    <source>
        <dbReference type="SAM" id="MobiDB-lite"/>
    </source>
</evidence>
<reference evidence="3" key="1">
    <citation type="submission" date="2020-11" db="EMBL/GenBank/DDBJ databases">
        <title>Isolation and identification of active actinomycetes.</title>
        <authorList>
            <person name="Yu B."/>
        </authorList>
    </citation>
    <scope>NUCLEOTIDE SEQUENCE</scope>
    <source>
        <strain evidence="3">NEAU-YB345</strain>
    </source>
</reference>
<dbReference type="Pfam" id="PF03771">
    <property type="entry name" value="SPDY"/>
    <property type="match status" value="1"/>
</dbReference>
<protein>
    <submittedName>
        <fullName evidence="3">DUF317 domain-containing protein</fullName>
    </submittedName>
</protein>
<feature type="region of interest" description="Disordered" evidence="1">
    <location>
        <begin position="217"/>
        <end position="245"/>
    </location>
</feature>
<gene>
    <name evidence="3" type="ORF">I2501_27425</name>
</gene>
<dbReference type="EMBL" id="JADPRT010000013">
    <property type="protein sequence ID" value="MBF9071760.1"/>
    <property type="molecule type" value="Genomic_DNA"/>
</dbReference>
<dbReference type="AlphaFoldDB" id="A0A931BE35"/>
<organism evidence="3 4">
    <name type="scientific">Streptacidiphilus fuscans</name>
    <dbReference type="NCBI Taxonomy" id="2789292"/>
    <lineage>
        <taxon>Bacteria</taxon>
        <taxon>Bacillati</taxon>
        <taxon>Actinomycetota</taxon>
        <taxon>Actinomycetes</taxon>
        <taxon>Kitasatosporales</taxon>
        <taxon>Streptomycetaceae</taxon>
        <taxon>Streptacidiphilus</taxon>
    </lineage>
</organism>
<keyword evidence="4" id="KW-1185">Reference proteome</keyword>